<dbReference type="EMBL" id="OU900105">
    <property type="protein sequence ID" value="CAG9856266.1"/>
    <property type="molecule type" value="Genomic_DNA"/>
</dbReference>
<dbReference type="Pfam" id="PF22960">
    <property type="entry name" value="WHD_UBR1"/>
    <property type="match status" value="1"/>
</dbReference>
<dbReference type="Pfam" id="PF18995">
    <property type="entry name" value="PRT6_C"/>
    <property type="match status" value="1"/>
</dbReference>
<dbReference type="OrthoDB" id="26387at2759"/>
<dbReference type="Proteomes" id="UP001153712">
    <property type="component" value="Chromosome 12"/>
</dbReference>
<dbReference type="SUPFAM" id="SSF46785">
    <property type="entry name" value="Winged helix' DNA-binding domain"/>
    <property type="match status" value="1"/>
</dbReference>
<dbReference type="GO" id="GO:0005737">
    <property type="term" value="C:cytoplasm"/>
    <property type="evidence" value="ECO:0007669"/>
    <property type="project" value="TreeGrafter"/>
</dbReference>
<dbReference type="InterPro" id="IPR003126">
    <property type="entry name" value="Znf_UBR"/>
</dbReference>
<name>A0A9N9TIV5_PHYSR</name>
<dbReference type="PANTHER" id="PTHR21497">
    <property type="entry name" value="UBIQUITIN LIGASE E3 ALPHA-RELATED"/>
    <property type="match status" value="1"/>
</dbReference>
<evidence type="ECO:0000256" key="1">
    <source>
        <dbReference type="ARBA" id="ARBA00000900"/>
    </source>
</evidence>
<dbReference type="InterPro" id="IPR014719">
    <property type="entry name" value="Ribosomal_bL12_C/ClpS-like"/>
</dbReference>
<proteinExistence type="inferred from homology"/>
<evidence type="ECO:0000256" key="10">
    <source>
        <dbReference type="SAM" id="MobiDB-lite"/>
    </source>
</evidence>
<dbReference type="Pfam" id="PF02207">
    <property type="entry name" value="zf-UBR"/>
    <property type="match status" value="1"/>
</dbReference>
<evidence type="ECO:0000259" key="11">
    <source>
        <dbReference type="SMART" id="SM00396"/>
    </source>
</evidence>
<dbReference type="CDD" id="cd19672">
    <property type="entry name" value="UBR-box_UBR1_like"/>
    <property type="match status" value="1"/>
</dbReference>
<comment type="similarity">
    <text evidence="8 9">Belongs to the E3 ubiquitin-protein ligase UBR1-like family.</text>
</comment>
<evidence type="ECO:0000256" key="5">
    <source>
        <dbReference type="ARBA" id="ARBA00022771"/>
    </source>
</evidence>
<gene>
    <name evidence="12" type="ORF">PHYEVI_LOCUS2692</name>
</gene>
<dbReference type="GO" id="GO:0016567">
    <property type="term" value="P:protein ubiquitination"/>
    <property type="evidence" value="ECO:0007669"/>
    <property type="project" value="UniProtKB-UniRule"/>
</dbReference>
<comment type="function">
    <text evidence="9">Ubiquitin ligase protein which is a component of the N-end rule pathway. Recognizes and binds to proteins bearing specific N-terminal residues that are destabilizing according to the N-end rule, leading to their ubiquitination and subsequent degradation.</text>
</comment>
<dbReference type="InterPro" id="IPR036390">
    <property type="entry name" value="WH_DNA-bd_sf"/>
</dbReference>
<dbReference type="GO" id="GO:0000151">
    <property type="term" value="C:ubiquitin ligase complex"/>
    <property type="evidence" value="ECO:0007669"/>
    <property type="project" value="TreeGrafter"/>
</dbReference>
<reference evidence="12" key="1">
    <citation type="submission" date="2022-01" db="EMBL/GenBank/DDBJ databases">
        <authorList>
            <person name="King R."/>
        </authorList>
    </citation>
    <scope>NUCLEOTIDE SEQUENCE</scope>
</reference>
<accession>A0A9N9TIV5</accession>
<dbReference type="SMART" id="SM00396">
    <property type="entry name" value="ZnF_UBR1"/>
    <property type="match status" value="1"/>
</dbReference>
<keyword evidence="13" id="KW-1185">Reference proteome</keyword>
<feature type="region of interest" description="Disordered" evidence="10">
    <location>
        <begin position="1000"/>
        <end position="1020"/>
    </location>
</feature>
<organism evidence="12 13">
    <name type="scientific">Phyllotreta striolata</name>
    <name type="common">Striped flea beetle</name>
    <name type="synonym">Crioceris striolata</name>
    <dbReference type="NCBI Taxonomy" id="444603"/>
    <lineage>
        <taxon>Eukaryota</taxon>
        <taxon>Metazoa</taxon>
        <taxon>Ecdysozoa</taxon>
        <taxon>Arthropoda</taxon>
        <taxon>Hexapoda</taxon>
        <taxon>Insecta</taxon>
        <taxon>Pterygota</taxon>
        <taxon>Neoptera</taxon>
        <taxon>Endopterygota</taxon>
        <taxon>Coleoptera</taxon>
        <taxon>Polyphaga</taxon>
        <taxon>Cucujiformia</taxon>
        <taxon>Chrysomeloidea</taxon>
        <taxon>Chrysomelidae</taxon>
        <taxon>Galerucinae</taxon>
        <taxon>Alticini</taxon>
        <taxon>Phyllotreta</taxon>
    </lineage>
</organism>
<sequence>MDEATDVVMSSEEIPFKITANEDPAQFAGLASKIVASWQDQFEKHLLSHVYFEEVWRIYVPSIYSPPLNESCLNWNFNEELAQEILLNTLDRFICNGDPEIVFKQLDNLNKSASVCGRVFKLGEPAYSCRECGMDGTCVLCIECFKHSEHRHHKYKMGTSRGGGCCDCGDPEAWKVAPFCSIHMTKISEEERAKSIPDGMLDRARIAFKTVLWYCYRRLNTEEISDLKLGLGNDNIFDIDTYCTILYNDEIHTFEQVISTLTKVLKCNQRNSTEFVTNIDREGRAVVKCSSFQHCSELKQDIEKYTSRHGNKPIKVLVNHAHIIAHQIFASKLLTWLENFLGKGECFRAIFAEVALEPDPCIVKGILEKDFSLWKSARTQWHRLLISGMLLEYENKKALAKIFTKNYGQVMKDFIKDDHDHTYSISSLSIQLFTTPTLARDLIAKDDILYILLNTFISECNRKCNKAGKLEFERNPSCQTFKRALYMLYDLKYLLGSPPDTWTDDLRRSFLHGLSMMLSLLTKMQGMDAVTRQVGQHMEYEPEWESGFNLHLKLAFCISLIVEWCSTDKIVLVKAYRSVLQKLEENPCYDPSEALKVRELANHSASCLHYDVASKPVSIHLPLTRLLAALHLHLEKFNLHFDGAEFQVQKPRPMQIMEPVLRAQVMIAQVHAGMWRRNGYALLNTLFFYHNVKCRTEMLDRDITLLQISAALIEGNEFLIHILNKFNLINWAMCDFESNCLKSPEEESIRQTTNLVEEMLHLLIFIIGERHMPGVSDVTVVDRIRKEIIQYLCIKPLPHSELVKTVPDDLTERETIVDEVIQELANFKKPAQGSGKGVYELKEEYYDEFNVFFYHYTREELSKSEEVQRNRRKAKGELECCPPPKLPKLNESFSLIVDLLHCDVMLHIMQIVLERCINLRAISFSEQQLHKVLHLIGYALLEEESQNYPFFKFIENSSKFKIFSQIEELLNSPRVDSHKDLLRWTLKKYKQLTDKKDDQLENKDVSTKETVNEEKERRSKLAAERRAKLMAQMTAMQKNFIKENASLFEEASTTEIQKPRTSSQVEMMDTTELIEQQPIALGPSQTPRSVEEKTYTCILCQEEETITPNGPTMVLAAFVQQATVLCQHKTNETLMDVSKHDPLYLHANLGPAPYTSTCGHVMHCGCWRGFFETLMIKEHRRPYRLRHPASFDVDKQEFLCPLCECLSNTVLPLIPPLSTLQPAQRRTDYLPIDRWLEGVSDILDKKQKICHGIFKCDSSEQCKNRHCDACKYASNGTNIEHHEHVACEVNCMLQPHQVFYSFEFPPDFPDDVKRLFPRDSPSLGVVYKEMIRLFAQVTYTRGLNVNPHPSDTRLAPMCWKSLGYTIHSIEVLLRDADKPLLGHLSSRHRDCIESLVRIVGALGATWKDSVFINGHAVRLMSILFEHDDDGPSILQWDSLGLLISLTFSLPSLSCKYAPSPAPTGNNSDWYLLRIVFISHVVKILILMKPSDLNSSSMEVDKENPNAGDNEAKLVEILESMGKTGDYNAHAVWRYVQEATLPFLRCCVLFYHYLTDVNAPKCLTTLGGDTFANMCSYLDLPQTPCEVFASEPVRRLVRRWCSHEEVASYLNGAELQVVREPIAVPKLIDLPDDYSELINSVSTFTCPNSDEDSKNPCMCLVCGEMLCSQSYCCQTELNKTPVGACNFHADKCGAGVGMFLRVRECEVLYLAAPHRGCVVSPPYLDDYGETDQGLRRGNPLHLCRQRYRKLQTLWLGHGIHEEIARTIETSSHIISIQWNLL</sequence>
<dbReference type="InterPro" id="IPR003769">
    <property type="entry name" value="ClpS_core"/>
</dbReference>
<keyword evidence="5 9" id="KW-0863">Zinc-finger</keyword>
<keyword evidence="3 9" id="KW-0808">Transferase</keyword>
<evidence type="ECO:0000256" key="3">
    <source>
        <dbReference type="ARBA" id="ARBA00022679"/>
    </source>
</evidence>
<keyword evidence="7 9" id="KW-0862">Zinc</keyword>
<evidence type="ECO:0000256" key="7">
    <source>
        <dbReference type="ARBA" id="ARBA00022833"/>
    </source>
</evidence>
<dbReference type="Gene3D" id="1.10.10.2670">
    <property type="entry name" value="E3 ubiquitin-protein ligase"/>
    <property type="match status" value="1"/>
</dbReference>
<evidence type="ECO:0000313" key="13">
    <source>
        <dbReference type="Proteomes" id="UP001153712"/>
    </source>
</evidence>
<dbReference type="GO" id="GO:0061630">
    <property type="term" value="F:ubiquitin protein ligase activity"/>
    <property type="evidence" value="ECO:0007669"/>
    <property type="project" value="UniProtKB-UniRule"/>
</dbReference>
<feature type="domain" description="UBR-type" evidence="11">
    <location>
        <begin position="114"/>
        <end position="184"/>
    </location>
</feature>
<dbReference type="Pfam" id="PF02617">
    <property type="entry name" value="ClpS"/>
    <property type="match status" value="1"/>
</dbReference>
<dbReference type="SUPFAM" id="SSF54736">
    <property type="entry name" value="ClpS-like"/>
    <property type="match status" value="1"/>
</dbReference>
<evidence type="ECO:0000256" key="6">
    <source>
        <dbReference type="ARBA" id="ARBA00022786"/>
    </source>
</evidence>
<evidence type="ECO:0000256" key="9">
    <source>
        <dbReference type="RuleBase" id="RU366018"/>
    </source>
</evidence>
<dbReference type="InterPro" id="IPR039164">
    <property type="entry name" value="UBR1-like"/>
</dbReference>
<comment type="pathway">
    <text evidence="2 9">Protein modification; protein ubiquitination.</text>
</comment>
<comment type="catalytic activity">
    <reaction evidence="1 9">
        <text>S-ubiquitinyl-[E2 ubiquitin-conjugating enzyme]-L-cysteine + [acceptor protein]-L-lysine = [E2 ubiquitin-conjugating enzyme]-L-cysteine + N(6)-ubiquitinyl-[acceptor protein]-L-lysine.</text>
        <dbReference type="EC" id="2.3.2.27"/>
    </reaction>
</comment>
<evidence type="ECO:0000313" key="12">
    <source>
        <dbReference type="EMBL" id="CAG9856266.1"/>
    </source>
</evidence>
<evidence type="ECO:0000256" key="8">
    <source>
        <dbReference type="ARBA" id="ARBA00046341"/>
    </source>
</evidence>
<dbReference type="InterPro" id="IPR044046">
    <property type="entry name" value="E3_ligase_UBR-like_C"/>
</dbReference>
<protein>
    <recommendedName>
        <fullName evidence="9">E3 ubiquitin-protein ligase</fullName>
        <ecNumber evidence="9">2.3.2.27</ecNumber>
    </recommendedName>
</protein>
<dbReference type="InterPro" id="IPR042065">
    <property type="entry name" value="E3_ELL-like"/>
</dbReference>
<dbReference type="GO" id="GO:0008270">
    <property type="term" value="F:zinc ion binding"/>
    <property type="evidence" value="ECO:0007669"/>
    <property type="project" value="UniProtKB-UniRule"/>
</dbReference>
<dbReference type="Gene3D" id="2.10.110.30">
    <property type="match status" value="1"/>
</dbReference>
<evidence type="ECO:0000256" key="2">
    <source>
        <dbReference type="ARBA" id="ARBA00004906"/>
    </source>
</evidence>
<dbReference type="GO" id="GO:0071596">
    <property type="term" value="P:ubiquitin-dependent protein catabolic process via the N-end rule pathway"/>
    <property type="evidence" value="ECO:0007669"/>
    <property type="project" value="UniProtKB-UniRule"/>
</dbReference>
<keyword evidence="4 9" id="KW-0479">Metal-binding</keyword>
<dbReference type="InterPro" id="IPR055194">
    <property type="entry name" value="UBR1-like_WH"/>
</dbReference>
<dbReference type="Gene3D" id="3.30.1390.10">
    <property type="match status" value="1"/>
</dbReference>
<dbReference type="EC" id="2.3.2.27" evidence="9"/>
<dbReference type="FunFam" id="2.10.110.30:FF:000001">
    <property type="entry name" value="E3 ubiquitin-protein ligase UBR2 isoform 1"/>
    <property type="match status" value="1"/>
</dbReference>
<evidence type="ECO:0000256" key="4">
    <source>
        <dbReference type="ARBA" id="ARBA00022723"/>
    </source>
</evidence>
<keyword evidence="6 9" id="KW-0833">Ubl conjugation pathway</keyword>
<dbReference type="PANTHER" id="PTHR21497:SF24">
    <property type="entry name" value="E3 UBIQUITIN-PROTEIN LIGASE UBR1"/>
    <property type="match status" value="1"/>
</dbReference>